<dbReference type="RefSeq" id="WP_076454438.1">
    <property type="nucleotide sequence ID" value="NZ_FTNE01000008.1"/>
</dbReference>
<name>A0A8G2CK82_ACIRU</name>
<keyword evidence="2" id="KW-1185">Reference proteome</keyword>
<comment type="caution">
    <text evidence="1">The sequence shown here is derived from an EMBL/GenBank/DDBJ whole genome shotgun (WGS) entry which is preliminary data.</text>
</comment>
<evidence type="ECO:0008006" key="3">
    <source>
        <dbReference type="Google" id="ProtNLM"/>
    </source>
</evidence>
<evidence type="ECO:0000313" key="1">
    <source>
        <dbReference type="EMBL" id="SIQ70240.1"/>
    </source>
</evidence>
<gene>
    <name evidence="1" type="ORF">SAMN05421828_10849</name>
</gene>
<proteinExistence type="predicted"/>
<protein>
    <recommendedName>
        <fullName evidence="3">OmpA family protein</fullName>
    </recommendedName>
</protein>
<dbReference type="Proteomes" id="UP000186308">
    <property type="component" value="Unassembled WGS sequence"/>
</dbReference>
<dbReference type="InterPro" id="IPR036737">
    <property type="entry name" value="OmpA-like_sf"/>
</dbReference>
<evidence type="ECO:0000313" key="2">
    <source>
        <dbReference type="Proteomes" id="UP000186308"/>
    </source>
</evidence>
<sequence length="226" mass="23317">MVYTQVSRKPEMVQCRMEHAWRRGLGGAMALLAVVTLAGCATYDPLTAYHRYEGGVIGHNPPPAPGLHDSFPNLASVPPKPPVLSPMVQRAVRQQLLAANHHQNAMPVPGATPVVPAKAAPQAILTPPAVLVGFQPDRAILSHRDRVALQALIARRAATPGAGGVAVVAMGFASDRTPAGLKLALLRATAIANALSAAGVPVSVIRIEALTAGRGGAAQLLYAGAT</sequence>
<accession>A0A8G2CK82</accession>
<dbReference type="AlphaFoldDB" id="A0A8G2CK82"/>
<dbReference type="SUPFAM" id="SSF103088">
    <property type="entry name" value="OmpA-like"/>
    <property type="match status" value="1"/>
</dbReference>
<reference evidence="1 2" key="1">
    <citation type="submission" date="2017-01" db="EMBL/GenBank/DDBJ databases">
        <authorList>
            <person name="Varghese N."/>
            <person name="Submissions S."/>
        </authorList>
    </citation>
    <scope>NUCLEOTIDE SEQUENCE [LARGE SCALE GENOMIC DNA]</scope>
    <source>
        <strain evidence="1 2">ATCC 35905</strain>
    </source>
</reference>
<dbReference type="EMBL" id="FTNE01000008">
    <property type="protein sequence ID" value="SIQ70240.1"/>
    <property type="molecule type" value="Genomic_DNA"/>
</dbReference>
<organism evidence="1 2">
    <name type="scientific">Acidiphilium rubrum</name>
    <dbReference type="NCBI Taxonomy" id="526"/>
    <lineage>
        <taxon>Bacteria</taxon>
        <taxon>Pseudomonadati</taxon>
        <taxon>Pseudomonadota</taxon>
        <taxon>Alphaproteobacteria</taxon>
        <taxon>Acetobacterales</taxon>
        <taxon>Acidocellaceae</taxon>
        <taxon>Acidiphilium</taxon>
    </lineage>
</organism>